<dbReference type="PANTHER" id="PTHR12149">
    <property type="entry name" value="FRUCTOSAMINE 3 KINASE-RELATED PROTEIN"/>
    <property type="match status" value="1"/>
</dbReference>
<feature type="compositionally biased region" description="Basic residues" evidence="3">
    <location>
        <begin position="448"/>
        <end position="457"/>
    </location>
</feature>
<dbReference type="Gene3D" id="3.90.1200.10">
    <property type="match status" value="1"/>
</dbReference>
<evidence type="ECO:0000256" key="1">
    <source>
        <dbReference type="ARBA" id="ARBA00011961"/>
    </source>
</evidence>
<dbReference type="Pfam" id="PF03881">
    <property type="entry name" value="Fructosamin_kin"/>
    <property type="match status" value="1"/>
</dbReference>
<feature type="region of interest" description="Disordered" evidence="3">
    <location>
        <begin position="433"/>
        <end position="457"/>
    </location>
</feature>
<comment type="caution">
    <text evidence="4">The sequence shown here is derived from an EMBL/GenBank/DDBJ whole genome shotgun (WGS) entry which is preliminary data.</text>
</comment>
<protein>
    <recommendedName>
        <fullName evidence="1">protein-ribulosamine 3-kinase</fullName>
        <ecNumber evidence="1">2.7.1.172</ecNumber>
    </recommendedName>
</protein>
<accession>A0A8T9AZ45</accession>
<comment type="catalytic activity">
    <reaction evidence="2">
        <text>N(6)-D-ribulosyl-L-lysyl-[protein] + ATP = N(6)-(3-O-phospho-D-ribulosyl)-L-lysyl-[protein] + ADP + H(+)</text>
        <dbReference type="Rhea" id="RHEA:48432"/>
        <dbReference type="Rhea" id="RHEA-COMP:12103"/>
        <dbReference type="Rhea" id="RHEA-COMP:12104"/>
        <dbReference type="ChEBI" id="CHEBI:15378"/>
        <dbReference type="ChEBI" id="CHEBI:30616"/>
        <dbReference type="ChEBI" id="CHEBI:90418"/>
        <dbReference type="ChEBI" id="CHEBI:90420"/>
        <dbReference type="ChEBI" id="CHEBI:456216"/>
        <dbReference type="EC" id="2.7.1.172"/>
    </reaction>
    <physiologicalReaction direction="left-to-right" evidence="2">
        <dbReference type="Rhea" id="RHEA:48433"/>
    </physiologicalReaction>
</comment>
<dbReference type="OrthoDB" id="5772781at2759"/>
<evidence type="ECO:0000313" key="5">
    <source>
        <dbReference type="Proteomes" id="UP000469559"/>
    </source>
</evidence>
<gene>
    <name evidence="4" type="primary">Fn3k</name>
    <name evidence="4" type="ORF">LARI1_G009492</name>
</gene>
<name>A0A8T9AZ45_9HELO</name>
<reference evidence="4 5" key="1">
    <citation type="submission" date="2018-05" db="EMBL/GenBank/DDBJ databases">
        <title>Whole genome sequencing for identification of molecular markers to develop diagnostic detection tools for the regulated plant pathogen Lachnellula willkommii.</title>
        <authorList>
            <person name="Giroux E."/>
            <person name="Bilodeau G."/>
        </authorList>
    </citation>
    <scope>NUCLEOTIDE SEQUENCE [LARGE SCALE GENOMIC DNA]</scope>
    <source>
        <strain evidence="4 5">CBS 203.66</strain>
    </source>
</reference>
<dbReference type="AlphaFoldDB" id="A0A8T9AZ45"/>
<organism evidence="4 5">
    <name type="scientific">Lachnellula arida</name>
    <dbReference type="NCBI Taxonomy" id="1316785"/>
    <lineage>
        <taxon>Eukaryota</taxon>
        <taxon>Fungi</taxon>
        <taxon>Dikarya</taxon>
        <taxon>Ascomycota</taxon>
        <taxon>Pezizomycotina</taxon>
        <taxon>Leotiomycetes</taxon>
        <taxon>Helotiales</taxon>
        <taxon>Lachnaceae</taxon>
        <taxon>Lachnellula</taxon>
    </lineage>
</organism>
<sequence>MTLRPTTRTGAASGLQSSTVAGPSNEHTTTSSLVDPFRQLQLSDSPTQPTRIVDHTPSEALAGDADFVLENPITTPLTLNPSQKLEYPNNVPRSIPTLDRGASKALFISGDFPLDQNVIAKLPRGSKVLSANRYGTSAWTVTARLNVELADGTKTRFFMKCVAGERGRIMMEGEFIGMSEIYKTMPCFAPKPQAWGSYSTGNPVTHFFLQQFIDMSDRVPDPNQLCSNLAALHEKSVSPTGKFGFHITTCQGQIPQNTDGWEDKWTNLFTKMLRHVVDLDIATNGLWKELDVLEKRIFSHVIPRLIGNLERDGRSIKPSLVHGNLWEGNTGTCFETGKVYIYDAGTSYAHNEFEIGDWRCHYNKIHNRVYTRTYLKHCGPSEPKDEWDDRNRMYCIYFNTIYSVNHQAQGTAVRQTAYDDMYYLIDKYAPFAEGEGPPRLTEADRAGLSKKRTNSAA</sequence>
<dbReference type="PANTHER" id="PTHR12149:SF8">
    <property type="entry name" value="PROTEIN-RIBULOSAMINE 3-KINASE"/>
    <property type="match status" value="1"/>
</dbReference>
<evidence type="ECO:0000313" key="4">
    <source>
        <dbReference type="EMBL" id="TVY12587.1"/>
    </source>
</evidence>
<evidence type="ECO:0000256" key="2">
    <source>
        <dbReference type="ARBA" id="ARBA00048655"/>
    </source>
</evidence>
<dbReference type="InterPro" id="IPR016477">
    <property type="entry name" value="Fructo-/Ketosamine-3-kinase"/>
</dbReference>
<feature type="region of interest" description="Disordered" evidence="3">
    <location>
        <begin position="1"/>
        <end position="37"/>
    </location>
</feature>
<dbReference type="EC" id="2.7.1.172" evidence="1"/>
<keyword evidence="5" id="KW-1185">Reference proteome</keyword>
<proteinExistence type="predicted"/>
<dbReference type="SUPFAM" id="SSF56112">
    <property type="entry name" value="Protein kinase-like (PK-like)"/>
    <property type="match status" value="1"/>
</dbReference>
<dbReference type="EMBL" id="QGMF01001556">
    <property type="protein sequence ID" value="TVY12587.1"/>
    <property type="molecule type" value="Genomic_DNA"/>
</dbReference>
<feature type="compositionally biased region" description="Polar residues" evidence="3">
    <location>
        <begin position="1"/>
        <end position="33"/>
    </location>
</feature>
<dbReference type="Proteomes" id="UP000469559">
    <property type="component" value="Unassembled WGS sequence"/>
</dbReference>
<evidence type="ECO:0000256" key="3">
    <source>
        <dbReference type="SAM" id="MobiDB-lite"/>
    </source>
</evidence>
<dbReference type="InterPro" id="IPR011009">
    <property type="entry name" value="Kinase-like_dom_sf"/>
</dbReference>
<dbReference type="GO" id="GO:0102193">
    <property type="term" value="F:protein-ribulosamine 3-kinase activity"/>
    <property type="evidence" value="ECO:0007669"/>
    <property type="project" value="UniProtKB-EC"/>
</dbReference>